<dbReference type="InterPro" id="IPR016181">
    <property type="entry name" value="Acyl_CoA_acyltransferase"/>
</dbReference>
<protein>
    <submittedName>
        <fullName evidence="4">Ribosomal protein S18 acetylase RimI-like enzyme</fullName>
    </submittedName>
</protein>
<keyword evidence="5" id="KW-1185">Reference proteome</keyword>
<gene>
    <name evidence="4" type="ORF">EDC14_100926</name>
</gene>
<dbReference type="PANTHER" id="PTHR43877">
    <property type="entry name" value="AMINOALKYLPHOSPHONATE N-ACETYLTRANSFERASE-RELATED-RELATED"/>
    <property type="match status" value="1"/>
</dbReference>
<name>A0A4R1RW64_HYDET</name>
<evidence type="ECO:0000256" key="2">
    <source>
        <dbReference type="ARBA" id="ARBA00023315"/>
    </source>
</evidence>
<dbReference type="InterPro" id="IPR000182">
    <property type="entry name" value="GNAT_dom"/>
</dbReference>
<dbReference type="Gene3D" id="3.40.630.30">
    <property type="match status" value="1"/>
</dbReference>
<dbReference type="AlphaFoldDB" id="A0A4R1RW64"/>
<dbReference type="InterPro" id="IPR050832">
    <property type="entry name" value="Bact_Acetyltransf"/>
</dbReference>
<dbReference type="CDD" id="cd04301">
    <property type="entry name" value="NAT_SF"/>
    <property type="match status" value="1"/>
</dbReference>
<dbReference type="Pfam" id="PF00583">
    <property type="entry name" value="Acetyltransf_1"/>
    <property type="match status" value="1"/>
</dbReference>
<dbReference type="OrthoDB" id="1821130at2"/>
<dbReference type="PROSITE" id="PS51186">
    <property type="entry name" value="GNAT"/>
    <property type="match status" value="1"/>
</dbReference>
<accession>A0A4R1RW64</accession>
<proteinExistence type="predicted"/>
<keyword evidence="2" id="KW-0012">Acyltransferase</keyword>
<dbReference type="Proteomes" id="UP000295008">
    <property type="component" value="Unassembled WGS sequence"/>
</dbReference>
<evidence type="ECO:0000259" key="3">
    <source>
        <dbReference type="PROSITE" id="PS51186"/>
    </source>
</evidence>
<keyword evidence="4" id="KW-0689">Ribosomal protein</keyword>
<sequence>MIAYQEFSKADCPEVLAFWRAIAGLGLNPQDDTPAAIGAFLDRNPGFSFIARRDGRVVGALLCGHDGRRGAIYHLAVVADCRKMGIGQTLLQLALDRLKEAGIQRCRLLVLKGNDAAKAYYHHLGWKADTFLNAYSKQLSPAD</sequence>
<dbReference type="GO" id="GO:0005840">
    <property type="term" value="C:ribosome"/>
    <property type="evidence" value="ECO:0007669"/>
    <property type="project" value="UniProtKB-KW"/>
</dbReference>
<comment type="caution">
    <text evidence="4">The sequence shown here is derived from an EMBL/GenBank/DDBJ whole genome shotgun (WGS) entry which is preliminary data.</text>
</comment>
<evidence type="ECO:0000313" key="4">
    <source>
        <dbReference type="EMBL" id="TCL70709.1"/>
    </source>
</evidence>
<organism evidence="4 5">
    <name type="scientific">Hydrogenispora ethanolica</name>
    <dbReference type="NCBI Taxonomy" id="1082276"/>
    <lineage>
        <taxon>Bacteria</taxon>
        <taxon>Bacillati</taxon>
        <taxon>Bacillota</taxon>
        <taxon>Hydrogenispora</taxon>
    </lineage>
</organism>
<reference evidence="4 5" key="1">
    <citation type="submission" date="2019-03" db="EMBL/GenBank/DDBJ databases">
        <title>Genomic Encyclopedia of Type Strains, Phase IV (KMG-IV): sequencing the most valuable type-strain genomes for metagenomic binning, comparative biology and taxonomic classification.</title>
        <authorList>
            <person name="Goeker M."/>
        </authorList>
    </citation>
    <scope>NUCLEOTIDE SEQUENCE [LARGE SCALE GENOMIC DNA]</scope>
    <source>
        <strain evidence="4 5">LX-B</strain>
    </source>
</reference>
<keyword evidence="4" id="KW-0687">Ribonucleoprotein</keyword>
<evidence type="ECO:0000256" key="1">
    <source>
        <dbReference type="ARBA" id="ARBA00022679"/>
    </source>
</evidence>
<feature type="domain" description="N-acetyltransferase" evidence="3">
    <location>
        <begin position="2"/>
        <end position="143"/>
    </location>
</feature>
<dbReference type="EMBL" id="SLUN01000009">
    <property type="protein sequence ID" value="TCL70709.1"/>
    <property type="molecule type" value="Genomic_DNA"/>
</dbReference>
<evidence type="ECO:0000313" key="5">
    <source>
        <dbReference type="Proteomes" id="UP000295008"/>
    </source>
</evidence>
<dbReference type="RefSeq" id="WP_132013990.1">
    <property type="nucleotide sequence ID" value="NZ_SLUN01000009.1"/>
</dbReference>
<dbReference type="GO" id="GO:0016747">
    <property type="term" value="F:acyltransferase activity, transferring groups other than amino-acyl groups"/>
    <property type="evidence" value="ECO:0007669"/>
    <property type="project" value="InterPro"/>
</dbReference>
<dbReference type="SUPFAM" id="SSF55729">
    <property type="entry name" value="Acyl-CoA N-acyltransferases (Nat)"/>
    <property type="match status" value="1"/>
</dbReference>
<keyword evidence="1" id="KW-0808">Transferase</keyword>